<proteinExistence type="predicted"/>
<keyword evidence="1" id="KW-1133">Transmembrane helix</keyword>
<feature type="transmembrane region" description="Helical" evidence="1">
    <location>
        <begin position="12"/>
        <end position="36"/>
    </location>
</feature>
<dbReference type="Proteomes" id="UP000008372">
    <property type="component" value="Unassembled WGS sequence"/>
</dbReference>
<dbReference type="EMBL" id="BAEK01000035">
    <property type="protein sequence ID" value="GAC05083.1"/>
    <property type="molecule type" value="Genomic_DNA"/>
</dbReference>
<evidence type="ECO:0000256" key="1">
    <source>
        <dbReference type="SAM" id="Phobius"/>
    </source>
</evidence>
<name>A0ABQ0I767_9ALTE</name>
<accession>A0ABQ0I767</accession>
<keyword evidence="3" id="KW-1185">Reference proteome</keyword>
<gene>
    <name evidence="2" type="ORF">GAGA_2231</name>
</gene>
<evidence type="ECO:0000313" key="3">
    <source>
        <dbReference type="Proteomes" id="UP000008372"/>
    </source>
</evidence>
<comment type="caution">
    <text evidence="2">The sequence shown here is derived from an EMBL/GenBank/DDBJ whole genome shotgun (WGS) entry which is preliminary data.</text>
</comment>
<reference evidence="2 3" key="1">
    <citation type="journal article" date="2014" name="Environ. Microbiol.">
        <title>Comparative genomics of the marine bacterial genus Glaciecola reveals the high degree of genomic diversity and genomic characteristic for cold adaptation.</title>
        <authorList>
            <person name="Qin Q.L."/>
            <person name="Xie B.B."/>
            <person name="Yu Y."/>
            <person name="Shu Y.L."/>
            <person name="Rong J.C."/>
            <person name="Zhang Y.J."/>
            <person name="Zhao D.L."/>
            <person name="Chen X.L."/>
            <person name="Zhang X.Y."/>
            <person name="Chen B."/>
            <person name="Zhou B.C."/>
            <person name="Zhang Y.Z."/>
        </authorList>
    </citation>
    <scope>NUCLEOTIDE SEQUENCE [LARGE SCALE GENOMIC DNA]</scope>
    <source>
        <strain evidence="2 3">NO2</strain>
    </source>
</reference>
<evidence type="ECO:0000313" key="2">
    <source>
        <dbReference type="EMBL" id="GAC05083.1"/>
    </source>
</evidence>
<keyword evidence="1" id="KW-0812">Transmembrane</keyword>
<sequence>MCLNNGRFSAIGAFFSIVGYFHILLLFIFLIFLFVYMDLYTKIQAL</sequence>
<keyword evidence="1" id="KW-0472">Membrane</keyword>
<protein>
    <submittedName>
        <fullName evidence="2">Uncharacterized protein</fullName>
    </submittedName>
</protein>
<organism evidence="2 3">
    <name type="scientific">Paraglaciecola agarilytica NO2</name>
    <dbReference type="NCBI Taxonomy" id="1125747"/>
    <lineage>
        <taxon>Bacteria</taxon>
        <taxon>Pseudomonadati</taxon>
        <taxon>Pseudomonadota</taxon>
        <taxon>Gammaproteobacteria</taxon>
        <taxon>Alteromonadales</taxon>
        <taxon>Alteromonadaceae</taxon>
        <taxon>Paraglaciecola</taxon>
    </lineage>
</organism>